<organism evidence="1 2">
    <name type="scientific">Candidatus Fervidibacter japonicus</name>
    <dbReference type="NCBI Taxonomy" id="2035412"/>
    <lineage>
        <taxon>Bacteria</taxon>
        <taxon>Candidatus Fervidibacterota</taxon>
        <taxon>Candidatus Fervidibacter</taxon>
    </lineage>
</organism>
<dbReference type="Gene3D" id="3.30.450.150">
    <property type="entry name" value="Haem-degrading domain"/>
    <property type="match status" value="2"/>
</dbReference>
<reference evidence="2" key="1">
    <citation type="submission" date="2017-09" db="EMBL/GenBank/DDBJ databases">
        <title>Metaegenomics of thermophilic ammonia-oxidizing enrichment culture.</title>
        <authorList>
            <person name="Kato S."/>
            <person name="Suzuki K."/>
        </authorList>
    </citation>
    <scope>NUCLEOTIDE SEQUENCE [LARGE SCALE GENOMIC DNA]</scope>
</reference>
<protein>
    <recommendedName>
        <fullName evidence="3">Heme-binding protein</fullName>
    </recommendedName>
</protein>
<dbReference type="PANTHER" id="PTHR34309:SF1">
    <property type="entry name" value="PROTEIN GLCG"/>
    <property type="match status" value="1"/>
</dbReference>
<dbReference type="Proteomes" id="UP000236173">
    <property type="component" value="Unassembled WGS sequence"/>
</dbReference>
<comment type="caution">
    <text evidence="1">The sequence shown here is derived from an EMBL/GenBank/DDBJ whole genome shotgun (WGS) entry which is preliminary data.</text>
</comment>
<dbReference type="PROSITE" id="PS51257">
    <property type="entry name" value="PROKAR_LIPOPROTEIN"/>
    <property type="match status" value="1"/>
</dbReference>
<sequence>MGKRALAVAIFIAITGASFGCGGGGHLTTSVPNFPSTLPLNTSRLTAADVAQIVERAARAANDPTMVIAVVDRAGRVLGLFRKAGAPLTYTTTGGQVFPTTAVAVALARTAAFFSHDQAPLSSRTVRYISGRHFPPGIQNTPNAALWGIEHTNRGFVQANNPAGLVLPDFAGMAPPPPLVGIVTGKADPADSDATAVNPGGVPIYKNGHCVGGIGVTVGSAGIPSAAPSRADYERNMAIAEWAAFHGAFGDDPTQFLGAFLRTLPPPKFVVVDGISLPFVVNTQPPSGVPPDNSGFPAPMGTWVIDPAANINIGQPLPDEMGVIDADGAYLLGPLAADLDQDGNATAAEVDAIIRQCVAIAKRTRAVIRLPVGSRCRFVFGIADASGNIVAVYRMRDATMFSVDVAVTKAVNMVFFNTAAGQSALNLPAHPSGQPWALTNRTLNFGGQPFYPPGIDGSAQGPFFGLFLTDFATPGTQGGGRGVVWFAGSVPLYRNGQLVGGLGVSGDGVEQDDYVAALGNPGGFPGYEPPSDRRIDNLEVRGVRLPWLKFPRNPEG</sequence>
<gene>
    <name evidence="1" type="ORF">HRbin17_01809</name>
</gene>
<dbReference type="InterPro" id="IPR052517">
    <property type="entry name" value="GlcG_carb_metab_protein"/>
</dbReference>
<accession>A0A2H5XDS0</accession>
<name>A0A2H5XDS0_9BACT</name>
<dbReference type="SUPFAM" id="SSF143744">
    <property type="entry name" value="GlcG-like"/>
    <property type="match status" value="2"/>
</dbReference>
<dbReference type="AlphaFoldDB" id="A0A2H5XDS0"/>
<dbReference type="Pfam" id="PF03928">
    <property type="entry name" value="HbpS-like"/>
    <property type="match status" value="1"/>
</dbReference>
<dbReference type="InterPro" id="IPR005624">
    <property type="entry name" value="PduO/GlcC-like"/>
</dbReference>
<dbReference type="InterPro" id="IPR038084">
    <property type="entry name" value="PduO/GlcC-like_sf"/>
</dbReference>
<evidence type="ECO:0000313" key="2">
    <source>
        <dbReference type="Proteomes" id="UP000236173"/>
    </source>
</evidence>
<evidence type="ECO:0008006" key="3">
    <source>
        <dbReference type="Google" id="ProtNLM"/>
    </source>
</evidence>
<proteinExistence type="predicted"/>
<dbReference type="PANTHER" id="PTHR34309">
    <property type="entry name" value="SLR1406 PROTEIN"/>
    <property type="match status" value="1"/>
</dbReference>
<dbReference type="EMBL" id="BEHT01000024">
    <property type="protein sequence ID" value="GBC99287.1"/>
    <property type="molecule type" value="Genomic_DNA"/>
</dbReference>
<evidence type="ECO:0000313" key="1">
    <source>
        <dbReference type="EMBL" id="GBC99287.1"/>
    </source>
</evidence>